<keyword evidence="1" id="KW-0408">Iron</keyword>
<proteinExistence type="predicted"/>
<evidence type="ECO:0000313" key="4">
    <source>
        <dbReference type="Proteomes" id="UP000297608"/>
    </source>
</evidence>
<reference evidence="3 4" key="1">
    <citation type="submission" date="2019-03" db="EMBL/GenBank/DDBJ databases">
        <title>Genomics of glacier-inhabiting Cryobacterium strains.</title>
        <authorList>
            <person name="Liu Q."/>
            <person name="Xin Y.-H."/>
        </authorList>
    </citation>
    <scope>NUCLEOTIDE SEQUENCE [LARGE SCALE GENOMIC DNA]</scope>
    <source>
        <strain evidence="3 4">MDB2-B</strain>
    </source>
</reference>
<evidence type="ECO:0000256" key="1">
    <source>
        <dbReference type="ARBA" id="ARBA00023004"/>
    </source>
</evidence>
<name>A0ABY2IFX6_9MICO</name>
<feature type="domain" description="Ferrous iron transporter FeoA-like" evidence="2">
    <location>
        <begin position="38"/>
        <end position="112"/>
    </location>
</feature>
<comment type="caution">
    <text evidence="3">The sequence shown here is derived from an EMBL/GenBank/DDBJ whole genome shotgun (WGS) entry which is preliminary data.</text>
</comment>
<protein>
    <submittedName>
        <fullName evidence="3">Ferrous iron transport protein A</fullName>
    </submittedName>
</protein>
<sequence>MRSAFCGEAGGRGEPAVRVTHRVRELPAAATTPVPDPCGLEALPIGVPARIVDVGDRGTAPYSGRLGDLGFVTGARIELLRRAPVGDPAVYRVRGYDICLRAAQARGIRVTTTL</sequence>
<dbReference type="SUPFAM" id="SSF50037">
    <property type="entry name" value="C-terminal domain of transcriptional repressors"/>
    <property type="match status" value="1"/>
</dbReference>
<organism evidence="3 4">
    <name type="scientific">Cryobacterium algoricola</name>
    <dbReference type="NCBI Taxonomy" id="1259183"/>
    <lineage>
        <taxon>Bacteria</taxon>
        <taxon>Bacillati</taxon>
        <taxon>Actinomycetota</taxon>
        <taxon>Actinomycetes</taxon>
        <taxon>Micrococcales</taxon>
        <taxon>Microbacteriaceae</taxon>
        <taxon>Cryobacterium</taxon>
    </lineage>
</organism>
<dbReference type="InterPro" id="IPR052713">
    <property type="entry name" value="FeoA"/>
</dbReference>
<dbReference type="PANTHER" id="PTHR42954">
    <property type="entry name" value="FE(2+) TRANSPORT PROTEIN A"/>
    <property type="match status" value="1"/>
</dbReference>
<accession>A0ABY2IFX6</accession>
<dbReference type="SMART" id="SM00899">
    <property type="entry name" value="FeoA"/>
    <property type="match status" value="1"/>
</dbReference>
<evidence type="ECO:0000259" key="2">
    <source>
        <dbReference type="SMART" id="SM00899"/>
    </source>
</evidence>
<dbReference type="Pfam" id="PF04023">
    <property type="entry name" value="FeoA"/>
    <property type="match status" value="1"/>
</dbReference>
<gene>
    <name evidence="3" type="ORF">E3O44_02250</name>
</gene>
<dbReference type="Gene3D" id="2.30.30.90">
    <property type="match status" value="1"/>
</dbReference>
<dbReference type="EMBL" id="SOFG01000004">
    <property type="protein sequence ID" value="TFB90456.1"/>
    <property type="molecule type" value="Genomic_DNA"/>
</dbReference>
<evidence type="ECO:0000313" key="3">
    <source>
        <dbReference type="EMBL" id="TFB90456.1"/>
    </source>
</evidence>
<dbReference type="InterPro" id="IPR008988">
    <property type="entry name" value="Transcriptional_repressor_C"/>
</dbReference>
<dbReference type="InterPro" id="IPR038157">
    <property type="entry name" value="FeoA_core_dom"/>
</dbReference>
<keyword evidence="4" id="KW-1185">Reference proteome</keyword>
<dbReference type="InterPro" id="IPR007167">
    <property type="entry name" value="Fe-transptr_FeoA-like"/>
</dbReference>
<dbReference type="Proteomes" id="UP000297608">
    <property type="component" value="Unassembled WGS sequence"/>
</dbReference>
<dbReference type="PANTHER" id="PTHR42954:SF2">
    <property type="entry name" value="FE(2+) TRANSPORT PROTEIN A"/>
    <property type="match status" value="1"/>
</dbReference>